<dbReference type="InterPro" id="IPR044005">
    <property type="entry name" value="DZR_2"/>
</dbReference>
<dbReference type="PANTHER" id="PTHR47505">
    <property type="entry name" value="DNA UTILIZATION PROTEIN YHGH"/>
    <property type="match status" value="1"/>
</dbReference>
<dbReference type="EMBL" id="CP047652">
    <property type="protein sequence ID" value="QHI95677.1"/>
    <property type="molecule type" value="Genomic_DNA"/>
</dbReference>
<dbReference type="AlphaFoldDB" id="A0A6P1NFJ7"/>
<protein>
    <submittedName>
        <fullName evidence="4">ComF family protein</fullName>
    </submittedName>
</protein>
<gene>
    <name evidence="4" type="ORF">GT348_04845</name>
</gene>
<reference evidence="4 5" key="1">
    <citation type="submission" date="2020-01" db="EMBL/GenBank/DDBJ databases">
        <title>Genome sequencing of strain KACC 21507.</title>
        <authorList>
            <person name="Heo J."/>
            <person name="Kim S.-J."/>
            <person name="Kim J.-S."/>
            <person name="Hong S.-B."/>
            <person name="Kwon S.-W."/>
        </authorList>
    </citation>
    <scope>NUCLEOTIDE SEQUENCE [LARGE SCALE GENOMIC DNA]</scope>
    <source>
        <strain evidence="4 5">KACC 21507</strain>
    </source>
</reference>
<dbReference type="InterPro" id="IPR029057">
    <property type="entry name" value="PRTase-like"/>
</dbReference>
<dbReference type="SUPFAM" id="SSF53271">
    <property type="entry name" value="PRTase-like"/>
    <property type="match status" value="1"/>
</dbReference>
<organism evidence="4 5">
    <name type="scientific">Aristophania vespae</name>
    <dbReference type="NCBI Taxonomy" id="2697033"/>
    <lineage>
        <taxon>Bacteria</taxon>
        <taxon>Pseudomonadati</taxon>
        <taxon>Pseudomonadota</taxon>
        <taxon>Alphaproteobacteria</taxon>
        <taxon>Acetobacterales</taxon>
        <taxon>Acetobacteraceae</taxon>
        <taxon>Aristophania</taxon>
    </lineage>
</organism>
<dbReference type="RefSeq" id="WP_160618753.1">
    <property type="nucleotide sequence ID" value="NZ_CP047652.1"/>
</dbReference>
<proteinExistence type="inferred from homology"/>
<dbReference type="Proteomes" id="UP000463975">
    <property type="component" value="Chromosome"/>
</dbReference>
<dbReference type="KEGG" id="bomb:GT348_04845"/>
<dbReference type="Pfam" id="PF18912">
    <property type="entry name" value="DZR_2"/>
    <property type="match status" value="1"/>
</dbReference>
<comment type="similarity">
    <text evidence="1">Belongs to the ComF/GntX family.</text>
</comment>
<dbReference type="InterPro" id="IPR000836">
    <property type="entry name" value="PRTase_dom"/>
</dbReference>
<keyword evidence="5" id="KW-1185">Reference proteome</keyword>
<evidence type="ECO:0000313" key="5">
    <source>
        <dbReference type="Proteomes" id="UP000463975"/>
    </source>
</evidence>
<dbReference type="CDD" id="cd06223">
    <property type="entry name" value="PRTases_typeI"/>
    <property type="match status" value="1"/>
</dbReference>
<accession>A0A6P1NFJ7</accession>
<evidence type="ECO:0000256" key="1">
    <source>
        <dbReference type="ARBA" id="ARBA00008007"/>
    </source>
</evidence>
<evidence type="ECO:0000259" key="2">
    <source>
        <dbReference type="Pfam" id="PF00156"/>
    </source>
</evidence>
<feature type="domain" description="Phosphoribosyltransferase" evidence="2">
    <location>
        <begin position="169"/>
        <end position="237"/>
    </location>
</feature>
<feature type="domain" description="Double zinc ribbon" evidence="3">
    <location>
        <begin position="5"/>
        <end position="66"/>
    </location>
</feature>
<dbReference type="InterPro" id="IPR051910">
    <property type="entry name" value="ComF/GntX_DNA_util-trans"/>
</dbReference>
<sequence length="242" mass="27275">MKKRILDFLFPSVCFLCKEEIADGRGFFCADCFASLRFIIDPYCQYCGEPFACEHLGGKEKCCLSCEENPPPWQQARAVFVYDDASRKLILPLKYADRLENISPLAQLMSKFGKDLFADHPVLVPVPLHAFKLWSRRYNQSALLAQKLGKLLQLDVVPDALIRCRSTRPLAHLSVKQRHEELKGAFQINKTQFKKIGKRPVVLIDDILTTGATAEACVTILKEAGCEKISLLVVARACEQTL</sequence>
<dbReference type="Pfam" id="PF00156">
    <property type="entry name" value="Pribosyltran"/>
    <property type="match status" value="1"/>
</dbReference>
<dbReference type="Gene3D" id="3.40.50.2020">
    <property type="match status" value="1"/>
</dbReference>
<evidence type="ECO:0000313" key="4">
    <source>
        <dbReference type="EMBL" id="QHI95677.1"/>
    </source>
</evidence>
<dbReference type="PANTHER" id="PTHR47505:SF1">
    <property type="entry name" value="DNA UTILIZATION PROTEIN YHGH"/>
    <property type="match status" value="1"/>
</dbReference>
<evidence type="ECO:0000259" key="3">
    <source>
        <dbReference type="Pfam" id="PF18912"/>
    </source>
</evidence>
<name>A0A6P1NFJ7_9PROT</name>